<dbReference type="EMBL" id="BAABAB010000036">
    <property type="protein sequence ID" value="GAA3635179.1"/>
    <property type="molecule type" value="Genomic_DNA"/>
</dbReference>
<sequence length="336" mass="36002">MSAVPNPEPAGTPDPAEDIDPAAAGSAPLDHPLLATITGWLGAIILGEEAAALLRRADAGDVPDVDAPETVLSAGQVWIWRESRIDVGRKSRAGGGRTYRMPVRVRWGGGHLRLDRPGSGDPRAWSARGMGWSLAGHTDLTAPPSGLTQAGDPSLEPLPGAPRETLTRLAETGRAARWEFLLWLQPTVNSALRKAHAGIRGEMGTDTRPAPPLVDQVKLEQLADLMLFGDGETASSADRLIALCCAPDTFLRVDPLRYLTTAVRRDAATVLRRAVGDPHIGRKVRQVARELGTTDVARVVAAYRRRWPEDHLAAERAQQALSVGADPMAAWVRVEG</sequence>
<evidence type="ECO:0000313" key="2">
    <source>
        <dbReference type="EMBL" id="GAA3635179.1"/>
    </source>
</evidence>
<protein>
    <submittedName>
        <fullName evidence="2">Uncharacterized protein</fullName>
    </submittedName>
</protein>
<feature type="region of interest" description="Disordered" evidence="1">
    <location>
        <begin position="1"/>
        <end position="25"/>
    </location>
</feature>
<feature type="region of interest" description="Disordered" evidence="1">
    <location>
        <begin position="136"/>
        <end position="161"/>
    </location>
</feature>
<organism evidence="2 3">
    <name type="scientific">Microlunatus ginsengisoli</name>
    <dbReference type="NCBI Taxonomy" id="363863"/>
    <lineage>
        <taxon>Bacteria</taxon>
        <taxon>Bacillati</taxon>
        <taxon>Actinomycetota</taxon>
        <taxon>Actinomycetes</taxon>
        <taxon>Propionibacteriales</taxon>
        <taxon>Propionibacteriaceae</taxon>
        <taxon>Microlunatus</taxon>
    </lineage>
</organism>
<accession>A0ABP7AKY0</accession>
<name>A0ABP7AKY0_9ACTN</name>
<dbReference type="RefSeq" id="WP_344808312.1">
    <property type="nucleotide sequence ID" value="NZ_BAABAB010000036.1"/>
</dbReference>
<gene>
    <name evidence="2" type="ORF">GCM10022236_42240</name>
</gene>
<keyword evidence="3" id="KW-1185">Reference proteome</keyword>
<dbReference type="Proteomes" id="UP001501490">
    <property type="component" value="Unassembled WGS sequence"/>
</dbReference>
<evidence type="ECO:0000256" key="1">
    <source>
        <dbReference type="SAM" id="MobiDB-lite"/>
    </source>
</evidence>
<comment type="caution">
    <text evidence="2">The sequence shown here is derived from an EMBL/GenBank/DDBJ whole genome shotgun (WGS) entry which is preliminary data.</text>
</comment>
<reference evidence="3" key="1">
    <citation type="journal article" date="2019" name="Int. J. Syst. Evol. Microbiol.">
        <title>The Global Catalogue of Microorganisms (GCM) 10K type strain sequencing project: providing services to taxonomists for standard genome sequencing and annotation.</title>
        <authorList>
            <consortium name="The Broad Institute Genomics Platform"/>
            <consortium name="The Broad Institute Genome Sequencing Center for Infectious Disease"/>
            <person name="Wu L."/>
            <person name="Ma J."/>
        </authorList>
    </citation>
    <scope>NUCLEOTIDE SEQUENCE [LARGE SCALE GENOMIC DNA]</scope>
    <source>
        <strain evidence="3">JCM 16929</strain>
    </source>
</reference>
<feature type="compositionally biased region" description="Pro residues" evidence="1">
    <location>
        <begin position="1"/>
        <end position="12"/>
    </location>
</feature>
<evidence type="ECO:0000313" key="3">
    <source>
        <dbReference type="Proteomes" id="UP001501490"/>
    </source>
</evidence>
<proteinExistence type="predicted"/>